<dbReference type="EnsemblBacteria" id="CAD73310">
    <property type="protein sequence ID" value="CAD73310"/>
    <property type="gene ID" value="RB3634"/>
</dbReference>
<accession>Q7UTX4</accession>
<gene>
    <name evidence="2" type="ordered locus">RB3634</name>
</gene>
<dbReference type="AlphaFoldDB" id="Q7UTX4"/>
<evidence type="ECO:0000256" key="1">
    <source>
        <dbReference type="SAM" id="MobiDB-lite"/>
    </source>
</evidence>
<protein>
    <submittedName>
        <fullName evidence="2">Uncharacterized protein</fullName>
    </submittedName>
</protein>
<organism evidence="2 3">
    <name type="scientific">Rhodopirellula baltica (strain DSM 10527 / NCIMB 13988 / SH1)</name>
    <dbReference type="NCBI Taxonomy" id="243090"/>
    <lineage>
        <taxon>Bacteria</taxon>
        <taxon>Pseudomonadati</taxon>
        <taxon>Planctomycetota</taxon>
        <taxon>Planctomycetia</taxon>
        <taxon>Pirellulales</taxon>
        <taxon>Pirellulaceae</taxon>
        <taxon>Rhodopirellula</taxon>
    </lineage>
</organism>
<proteinExistence type="predicted"/>
<evidence type="ECO:0000313" key="3">
    <source>
        <dbReference type="Proteomes" id="UP000001025"/>
    </source>
</evidence>
<sequence>MIDAKSPIVIAAASSVLIDVSLDDSVRSRANYSSCGEHSKQPRASGASTVVDRWPHLQMDTRLNGLE</sequence>
<reference evidence="2 3" key="1">
    <citation type="journal article" date="2003" name="Proc. Natl. Acad. Sci. U.S.A.">
        <title>Complete genome sequence of the marine planctomycete Pirellula sp. strain 1.</title>
        <authorList>
            <person name="Gloeckner F.O."/>
            <person name="Kube M."/>
            <person name="Bauer M."/>
            <person name="Teeling H."/>
            <person name="Lombardot T."/>
            <person name="Ludwig W."/>
            <person name="Gade D."/>
            <person name="Beck A."/>
            <person name="Borzym K."/>
            <person name="Heitmann K."/>
            <person name="Rabus R."/>
            <person name="Schlesner H."/>
            <person name="Amann R."/>
            <person name="Reinhardt R."/>
        </authorList>
    </citation>
    <scope>NUCLEOTIDE SEQUENCE [LARGE SCALE GENOMIC DNA]</scope>
    <source>
        <strain evidence="3">DSM 10527 / NCIMB 13988 / SH1</strain>
    </source>
</reference>
<dbReference type="EMBL" id="BX294139">
    <property type="protein sequence ID" value="CAD73310.1"/>
    <property type="molecule type" value="Genomic_DNA"/>
</dbReference>
<feature type="region of interest" description="Disordered" evidence="1">
    <location>
        <begin position="32"/>
        <end position="51"/>
    </location>
</feature>
<dbReference type="Proteomes" id="UP000001025">
    <property type="component" value="Chromosome"/>
</dbReference>
<evidence type="ECO:0000313" key="2">
    <source>
        <dbReference type="EMBL" id="CAD73310.1"/>
    </source>
</evidence>
<name>Q7UTX4_RHOBA</name>
<dbReference type="KEGG" id="rba:RB3634"/>
<dbReference type="InParanoid" id="Q7UTX4"/>
<dbReference type="STRING" id="243090.RB3634"/>
<dbReference type="HOGENOM" id="CLU_2809558_0_0_0"/>
<keyword evidence="3" id="KW-1185">Reference proteome</keyword>